<protein>
    <submittedName>
        <fullName evidence="1">Uncharacterized protein</fullName>
    </submittedName>
</protein>
<sequence length="113" mass="12464">IKGFSAEGIHIDNDVDTKAISKIEGGKEEMVYFTIKPADTAKTGQYPLELEMTYNDEAGNEYTKTANVYVPVDGKDSEAIEMEVTDIVYPERVSAGDTFDVKFKLTNVSDIDA</sequence>
<feature type="non-terminal residue" evidence="1">
    <location>
        <position position="1"/>
    </location>
</feature>
<keyword evidence="2" id="KW-1185">Reference proteome</keyword>
<evidence type="ECO:0000313" key="1">
    <source>
        <dbReference type="EMBL" id="GKT30081.1"/>
    </source>
</evidence>
<evidence type="ECO:0000313" key="2">
    <source>
        <dbReference type="Proteomes" id="UP001057375"/>
    </source>
</evidence>
<comment type="caution">
    <text evidence="1">The sequence shown here is derived from an EMBL/GenBank/DDBJ whole genome shotgun (WGS) entry which is preliminary data.</text>
</comment>
<reference evidence="1" key="1">
    <citation type="submission" date="2022-03" db="EMBL/GenBank/DDBJ databases">
        <title>Draft genome sequence of Aduncisulcus paluster, a free-living microaerophilic Fornicata.</title>
        <authorList>
            <person name="Yuyama I."/>
            <person name="Kume K."/>
            <person name="Tamura T."/>
            <person name="Inagaki Y."/>
            <person name="Hashimoto T."/>
        </authorList>
    </citation>
    <scope>NUCLEOTIDE SEQUENCE</scope>
    <source>
        <strain evidence="1">NY0171</strain>
    </source>
</reference>
<dbReference type="Proteomes" id="UP001057375">
    <property type="component" value="Unassembled WGS sequence"/>
</dbReference>
<dbReference type="EMBL" id="BQXS01008595">
    <property type="protein sequence ID" value="GKT30081.1"/>
    <property type="molecule type" value="Genomic_DNA"/>
</dbReference>
<proteinExistence type="predicted"/>
<feature type="non-terminal residue" evidence="1">
    <location>
        <position position="113"/>
    </location>
</feature>
<gene>
    <name evidence="1" type="ORF">ADUPG1_005396</name>
</gene>
<name>A0ABQ5KDV9_9EUKA</name>
<organism evidence="1 2">
    <name type="scientific">Aduncisulcus paluster</name>
    <dbReference type="NCBI Taxonomy" id="2918883"/>
    <lineage>
        <taxon>Eukaryota</taxon>
        <taxon>Metamonada</taxon>
        <taxon>Carpediemonas-like organisms</taxon>
        <taxon>Aduncisulcus</taxon>
    </lineage>
</organism>
<accession>A0ABQ5KDV9</accession>